<keyword evidence="3" id="KW-1185">Reference proteome</keyword>
<dbReference type="RefSeq" id="WP_376858468.1">
    <property type="nucleotide sequence ID" value="NZ_JBHSLA010000001.1"/>
</dbReference>
<sequence>MKNLTINYTKKRLYIHLVLGVFWLTLGAFIIWENTEFRWYNLGFIAAGSLYLAQFIWDISYQYLNITDTYIRKNNLFVKKLLLKDITQIEKLVGGYMLKSKQKELTIKSHLIDKNSLVALESYLNNFEVVGTEYYELKL</sequence>
<feature type="transmembrane region" description="Helical" evidence="1">
    <location>
        <begin position="38"/>
        <end position="57"/>
    </location>
</feature>
<keyword evidence="1" id="KW-1133">Transmembrane helix</keyword>
<keyword evidence="1" id="KW-0472">Membrane</keyword>
<proteinExistence type="predicted"/>
<comment type="caution">
    <text evidence="2">The sequence shown here is derived from an EMBL/GenBank/DDBJ whole genome shotgun (WGS) entry which is preliminary data.</text>
</comment>
<organism evidence="2 3">
    <name type="scientific">Bizionia hallyeonensis</name>
    <dbReference type="NCBI Taxonomy" id="1123757"/>
    <lineage>
        <taxon>Bacteria</taxon>
        <taxon>Pseudomonadati</taxon>
        <taxon>Bacteroidota</taxon>
        <taxon>Flavobacteriia</taxon>
        <taxon>Flavobacteriales</taxon>
        <taxon>Flavobacteriaceae</taxon>
        <taxon>Bizionia</taxon>
    </lineage>
</organism>
<reference evidence="3" key="1">
    <citation type="journal article" date="2019" name="Int. J. Syst. Evol. Microbiol.">
        <title>The Global Catalogue of Microorganisms (GCM) 10K type strain sequencing project: providing services to taxonomists for standard genome sequencing and annotation.</title>
        <authorList>
            <consortium name="The Broad Institute Genomics Platform"/>
            <consortium name="The Broad Institute Genome Sequencing Center for Infectious Disease"/>
            <person name="Wu L."/>
            <person name="Ma J."/>
        </authorList>
    </citation>
    <scope>NUCLEOTIDE SEQUENCE [LARGE SCALE GENOMIC DNA]</scope>
    <source>
        <strain evidence="3">JCM 17978</strain>
    </source>
</reference>
<name>A0ABW0C533_9FLAO</name>
<evidence type="ECO:0000313" key="3">
    <source>
        <dbReference type="Proteomes" id="UP001596162"/>
    </source>
</evidence>
<evidence type="ECO:0000313" key="2">
    <source>
        <dbReference type="EMBL" id="MFC5194369.1"/>
    </source>
</evidence>
<dbReference type="Proteomes" id="UP001596162">
    <property type="component" value="Unassembled WGS sequence"/>
</dbReference>
<gene>
    <name evidence="2" type="ORF">ACFPH8_03410</name>
</gene>
<keyword evidence="1" id="KW-0812">Transmembrane</keyword>
<dbReference type="EMBL" id="JBHSLA010000001">
    <property type="protein sequence ID" value="MFC5194369.1"/>
    <property type="molecule type" value="Genomic_DNA"/>
</dbReference>
<protein>
    <recommendedName>
        <fullName evidence="4">PH domain-containing protein</fullName>
    </recommendedName>
</protein>
<evidence type="ECO:0000256" key="1">
    <source>
        <dbReference type="SAM" id="Phobius"/>
    </source>
</evidence>
<feature type="transmembrane region" description="Helical" evidence="1">
    <location>
        <begin position="12"/>
        <end position="32"/>
    </location>
</feature>
<accession>A0ABW0C533</accession>
<evidence type="ECO:0008006" key="4">
    <source>
        <dbReference type="Google" id="ProtNLM"/>
    </source>
</evidence>